<keyword evidence="3" id="KW-1185">Reference proteome</keyword>
<name>A0AAV5VE66_9BILA</name>
<protein>
    <submittedName>
        <fullName evidence="2">Uncharacterized protein</fullName>
    </submittedName>
</protein>
<reference evidence="2" key="1">
    <citation type="submission" date="2023-10" db="EMBL/GenBank/DDBJ databases">
        <title>Genome assembly of Pristionchus species.</title>
        <authorList>
            <person name="Yoshida K."/>
            <person name="Sommer R.J."/>
        </authorList>
    </citation>
    <scope>NUCLEOTIDE SEQUENCE</scope>
    <source>
        <strain evidence="2">RS5133</strain>
    </source>
</reference>
<feature type="non-terminal residue" evidence="2">
    <location>
        <position position="1"/>
    </location>
</feature>
<evidence type="ECO:0000313" key="3">
    <source>
        <dbReference type="Proteomes" id="UP001432322"/>
    </source>
</evidence>
<evidence type="ECO:0000313" key="2">
    <source>
        <dbReference type="EMBL" id="GMT16508.1"/>
    </source>
</evidence>
<accession>A0AAV5VE66</accession>
<sequence length="90" mass="9861">LSQSHSLSTKSSMELYSLDSSVFTVHFPLDHQDEFVVPEKLSTEALMDRLACAKFDSDASSSESEPSGDEDYPETGEESEAVAPAEKKDE</sequence>
<evidence type="ECO:0000256" key="1">
    <source>
        <dbReference type="SAM" id="MobiDB-lite"/>
    </source>
</evidence>
<feature type="region of interest" description="Disordered" evidence="1">
    <location>
        <begin position="55"/>
        <end position="90"/>
    </location>
</feature>
<dbReference type="EMBL" id="BTSY01000002">
    <property type="protein sequence ID" value="GMT16508.1"/>
    <property type="molecule type" value="Genomic_DNA"/>
</dbReference>
<dbReference type="Proteomes" id="UP001432322">
    <property type="component" value="Unassembled WGS sequence"/>
</dbReference>
<proteinExistence type="predicted"/>
<dbReference type="AlphaFoldDB" id="A0AAV5VE66"/>
<organism evidence="2 3">
    <name type="scientific">Pristionchus fissidentatus</name>
    <dbReference type="NCBI Taxonomy" id="1538716"/>
    <lineage>
        <taxon>Eukaryota</taxon>
        <taxon>Metazoa</taxon>
        <taxon>Ecdysozoa</taxon>
        <taxon>Nematoda</taxon>
        <taxon>Chromadorea</taxon>
        <taxon>Rhabditida</taxon>
        <taxon>Rhabditina</taxon>
        <taxon>Diplogasteromorpha</taxon>
        <taxon>Diplogasteroidea</taxon>
        <taxon>Neodiplogasteridae</taxon>
        <taxon>Pristionchus</taxon>
    </lineage>
</organism>
<comment type="caution">
    <text evidence="2">The sequence shown here is derived from an EMBL/GenBank/DDBJ whole genome shotgun (WGS) entry which is preliminary data.</text>
</comment>
<feature type="compositionally biased region" description="Acidic residues" evidence="1">
    <location>
        <begin position="66"/>
        <end position="80"/>
    </location>
</feature>
<gene>
    <name evidence="2" type="ORF">PFISCL1PPCAC_7805</name>
</gene>